<evidence type="ECO:0000256" key="5">
    <source>
        <dbReference type="ARBA" id="ARBA00022840"/>
    </source>
</evidence>
<feature type="site" description="Transition state stabilizer" evidence="6">
    <location>
        <position position="239"/>
    </location>
</feature>
<proteinExistence type="inferred from homology"/>
<dbReference type="HAMAP" id="MF_00020">
    <property type="entry name" value="Acetate_kinase"/>
    <property type="match status" value="1"/>
</dbReference>
<keyword evidence="6" id="KW-0460">Magnesium</keyword>
<feature type="binding site" evidence="6">
    <location>
        <position position="8"/>
    </location>
    <ligand>
        <name>Mg(2+)</name>
        <dbReference type="ChEBI" id="CHEBI:18420"/>
    </ligand>
</feature>
<dbReference type="GO" id="GO:0008776">
    <property type="term" value="F:acetate kinase activity"/>
    <property type="evidence" value="ECO:0007669"/>
    <property type="project" value="UniProtKB-EC"/>
</dbReference>
<gene>
    <name evidence="6" type="primary">ackA</name>
    <name evidence="8" type="ORF">AALA52_05525</name>
</gene>
<name>A0ABV4D2D9_9LACT</name>
<sequence length="397" mass="43666">MEKTLAVNAGSSSLKWQLYEMPEEKVIAKGIFERIGLKDSISTTKFDDQVHKREQDIVDHRQAVLLLMDELIYFKLIGSFREITAIGHRVVAGGEFFKASTVITPEVLEEIKNLSTLAPLHNPANVLGIEAFQRLLPDALAVAVFDTAFHTTLPEKAYRYPIPTKYYTDYAIRKYGAHGTSHMYVSREAAKVLGKPLEDLKLITAHIGNGASITAIEGGKSVDTSMGFTPLAGVMMGTRSGEMDPSVISYMLESDPSLRSAQDVIDVLNKKSGLLGVSEFSSDMRDLEEARNSGNEKALLAYEMFIDRLKKFIAQYFGVLNGADALIFTAGIGENDTDARRDIVAGLSWFGMEIDPEKNVRGANGIISTPESRVKVLVIPTDEELVIARDVEAAKNK</sequence>
<dbReference type="RefSeq" id="WP_202231646.1">
    <property type="nucleotide sequence ID" value="NZ_CALPDE010000003.1"/>
</dbReference>
<evidence type="ECO:0000256" key="4">
    <source>
        <dbReference type="ARBA" id="ARBA00022777"/>
    </source>
</evidence>
<dbReference type="PANTHER" id="PTHR21060">
    <property type="entry name" value="ACETATE KINASE"/>
    <property type="match status" value="1"/>
</dbReference>
<dbReference type="NCBIfam" id="TIGR00016">
    <property type="entry name" value="ackA"/>
    <property type="match status" value="1"/>
</dbReference>
<evidence type="ECO:0000313" key="8">
    <source>
        <dbReference type="EMBL" id="MEY8443701.1"/>
    </source>
</evidence>
<dbReference type="PROSITE" id="PS01075">
    <property type="entry name" value="ACETATE_KINASE_1"/>
    <property type="match status" value="1"/>
</dbReference>
<dbReference type="PIRSF" id="PIRSF000722">
    <property type="entry name" value="Acetate_prop_kin"/>
    <property type="match status" value="1"/>
</dbReference>
<evidence type="ECO:0000313" key="9">
    <source>
        <dbReference type="Proteomes" id="UP001565283"/>
    </source>
</evidence>
<dbReference type="PROSITE" id="PS01076">
    <property type="entry name" value="ACETATE_KINASE_2"/>
    <property type="match status" value="1"/>
</dbReference>
<feature type="binding site" evidence="6">
    <location>
        <position position="89"/>
    </location>
    <ligand>
        <name>substrate</name>
    </ligand>
</feature>
<keyword evidence="4 6" id="KW-0418">Kinase</keyword>
<comment type="catalytic activity">
    <reaction evidence="6">
        <text>acetate + ATP = acetyl phosphate + ADP</text>
        <dbReference type="Rhea" id="RHEA:11352"/>
        <dbReference type="ChEBI" id="CHEBI:22191"/>
        <dbReference type="ChEBI" id="CHEBI:30089"/>
        <dbReference type="ChEBI" id="CHEBI:30616"/>
        <dbReference type="ChEBI" id="CHEBI:456216"/>
        <dbReference type="EC" id="2.7.2.1"/>
    </reaction>
</comment>
<organism evidence="8 9">
    <name type="scientific">Lactococcus ileimucosae</name>
    <dbReference type="NCBI Taxonomy" id="2941329"/>
    <lineage>
        <taxon>Bacteria</taxon>
        <taxon>Bacillati</taxon>
        <taxon>Bacillota</taxon>
        <taxon>Bacilli</taxon>
        <taxon>Lactobacillales</taxon>
        <taxon>Streptococcaceae</taxon>
        <taxon>Lactococcus</taxon>
    </lineage>
</organism>
<dbReference type="InterPro" id="IPR023865">
    <property type="entry name" value="Aliphatic_acid_kinase_CS"/>
</dbReference>
<evidence type="ECO:0000256" key="6">
    <source>
        <dbReference type="HAMAP-Rule" id="MF_00020"/>
    </source>
</evidence>
<feature type="binding site" evidence="6">
    <location>
        <begin position="283"/>
        <end position="285"/>
    </location>
    <ligand>
        <name>ATP</name>
        <dbReference type="ChEBI" id="CHEBI:30616"/>
    </ligand>
</feature>
<feature type="binding site" evidence="6">
    <location>
        <position position="15"/>
    </location>
    <ligand>
        <name>ATP</name>
        <dbReference type="ChEBI" id="CHEBI:30616"/>
    </ligand>
</feature>
<protein>
    <recommendedName>
        <fullName evidence="6">Acetate kinase</fullName>
        <ecNumber evidence="6">2.7.2.1</ecNumber>
    </recommendedName>
    <alternativeName>
        <fullName evidence="6">Acetokinase</fullName>
    </alternativeName>
</protein>
<evidence type="ECO:0000256" key="3">
    <source>
        <dbReference type="ARBA" id="ARBA00022741"/>
    </source>
</evidence>
<keyword evidence="2 6" id="KW-0808">Transferase</keyword>
<evidence type="ECO:0000256" key="1">
    <source>
        <dbReference type="ARBA" id="ARBA00008748"/>
    </source>
</evidence>
<dbReference type="PANTHER" id="PTHR21060:SF15">
    <property type="entry name" value="ACETATE KINASE-RELATED"/>
    <property type="match status" value="1"/>
</dbReference>
<dbReference type="PRINTS" id="PR00471">
    <property type="entry name" value="ACETATEKNASE"/>
</dbReference>
<feature type="binding site" evidence="6">
    <location>
        <begin position="206"/>
        <end position="210"/>
    </location>
    <ligand>
        <name>ATP</name>
        <dbReference type="ChEBI" id="CHEBI:30616"/>
    </ligand>
</feature>
<keyword evidence="6" id="KW-0479">Metal-binding</keyword>
<comment type="pathway">
    <text evidence="6">Metabolic intermediate biosynthesis; acetyl-CoA biosynthesis; acetyl-CoA from acetate: step 1/2.</text>
</comment>
<dbReference type="CDD" id="cd24010">
    <property type="entry name" value="ASKHA_NBD_AcK_PK"/>
    <property type="match status" value="1"/>
</dbReference>
<keyword evidence="3 6" id="KW-0547">Nucleotide-binding</keyword>
<keyword evidence="9" id="KW-1185">Reference proteome</keyword>
<keyword evidence="6" id="KW-0963">Cytoplasm</keyword>
<dbReference type="SUPFAM" id="SSF53067">
    <property type="entry name" value="Actin-like ATPase domain"/>
    <property type="match status" value="2"/>
</dbReference>
<feature type="site" description="Transition state stabilizer" evidence="6">
    <location>
        <position position="178"/>
    </location>
</feature>
<dbReference type="InterPro" id="IPR000890">
    <property type="entry name" value="Aliphatic_acid_kin_short-chain"/>
</dbReference>
<feature type="active site" description="Proton donor/acceptor" evidence="6">
    <location>
        <position position="146"/>
    </location>
</feature>
<dbReference type="InterPro" id="IPR004372">
    <property type="entry name" value="Ac/propionate_kinase"/>
</dbReference>
<evidence type="ECO:0000256" key="2">
    <source>
        <dbReference type="ARBA" id="ARBA00022679"/>
    </source>
</evidence>
<dbReference type="Pfam" id="PF00871">
    <property type="entry name" value="Acetate_kinase"/>
    <property type="match status" value="1"/>
</dbReference>
<comment type="cofactor">
    <cofactor evidence="6">
        <name>Mg(2+)</name>
        <dbReference type="ChEBI" id="CHEBI:18420"/>
    </cofactor>
    <cofactor evidence="6">
        <name>Mn(2+)</name>
        <dbReference type="ChEBI" id="CHEBI:29035"/>
    </cofactor>
    <text evidence="6">Mg(2+). Can also accept Mn(2+).</text>
</comment>
<dbReference type="InterPro" id="IPR043129">
    <property type="entry name" value="ATPase_NBD"/>
</dbReference>
<comment type="subcellular location">
    <subcellularLocation>
        <location evidence="6">Cytoplasm</location>
    </subcellularLocation>
</comment>
<comment type="subunit">
    <text evidence="6">Homodimer.</text>
</comment>
<keyword evidence="5 6" id="KW-0067">ATP-binding</keyword>
<reference evidence="8 9" key="1">
    <citation type="submission" date="2024-03" db="EMBL/GenBank/DDBJ databases">
        <title>Mouse gut bacterial collection (mGBC) of GemPharmatech.</title>
        <authorList>
            <person name="He Y."/>
            <person name="Dong L."/>
            <person name="Wu D."/>
            <person name="Gao X."/>
            <person name="Lin Z."/>
        </authorList>
    </citation>
    <scope>NUCLEOTIDE SEQUENCE [LARGE SCALE GENOMIC DNA]</scope>
    <source>
        <strain evidence="8 9">61-15</strain>
    </source>
</reference>
<feature type="binding site" evidence="6">
    <location>
        <begin position="331"/>
        <end position="335"/>
    </location>
    <ligand>
        <name>ATP</name>
        <dbReference type="ChEBI" id="CHEBI:30616"/>
    </ligand>
</feature>
<dbReference type="EMBL" id="JBCLSH010000015">
    <property type="protein sequence ID" value="MEY8443701.1"/>
    <property type="molecule type" value="Genomic_DNA"/>
</dbReference>
<comment type="similarity">
    <text evidence="1 6 7">Belongs to the acetokinase family.</text>
</comment>
<dbReference type="EC" id="2.7.2.1" evidence="6"/>
<accession>A0ABV4D2D9</accession>
<evidence type="ECO:0000256" key="7">
    <source>
        <dbReference type="RuleBase" id="RU003835"/>
    </source>
</evidence>
<comment type="function">
    <text evidence="6">Catalyzes the formation of acetyl phosphate from acetate and ATP. Can also catalyze the reverse reaction.</text>
</comment>
<dbReference type="Gene3D" id="3.30.420.40">
    <property type="match status" value="2"/>
</dbReference>
<comment type="caution">
    <text evidence="8">The sequence shown here is derived from an EMBL/GenBank/DDBJ whole genome shotgun (WGS) entry which is preliminary data.</text>
</comment>
<dbReference type="Proteomes" id="UP001565283">
    <property type="component" value="Unassembled WGS sequence"/>
</dbReference>
<feature type="binding site" evidence="6">
    <location>
        <position position="383"/>
    </location>
    <ligand>
        <name>Mg(2+)</name>
        <dbReference type="ChEBI" id="CHEBI:18420"/>
    </ligand>
</feature>